<feature type="binding site" evidence="4">
    <location>
        <position position="54"/>
    </location>
    <ligand>
        <name>substrate</name>
    </ligand>
</feature>
<comment type="cofactor">
    <cofactor evidence="5">
        <name>Mg(2+)</name>
        <dbReference type="ChEBI" id="CHEBI:18420"/>
    </cofactor>
</comment>
<comment type="caution">
    <text evidence="6">The sequence shown here is derived from an EMBL/GenBank/DDBJ whole genome shotgun (WGS) entry which is preliminary data.</text>
</comment>
<dbReference type="InterPro" id="IPR002698">
    <property type="entry name" value="FTHF_cligase"/>
</dbReference>
<keyword evidence="7" id="KW-1185">Reference proteome</keyword>
<dbReference type="NCBIfam" id="TIGR02727">
    <property type="entry name" value="MTHFS_bact"/>
    <property type="match status" value="1"/>
</dbReference>
<evidence type="ECO:0000256" key="2">
    <source>
        <dbReference type="ARBA" id="ARBA00022741"/>
    </source>
</evidence>
<dbReference type="GO" id="GO:0035999">
    <property type="term" value="P:tetrahydrofolate interconversion"/>
    <property type="evidence" value="ECO:0007669"/>
    <property type="project" value="TreeGrafter"/>
</dbReference>
<gene>
    <name evidence="6" type="ORF">FYJ51_00220</name>
</gene>
<organism evidence="6 7">
    <name type="scientific">Stecheria intestinalis</name>
    <dbReference type="NCBI Taxonomy" id="2606630"/>
    <lineage>
        <taxon>Bacteria</taxon>
        <taxon>Bacillati</taxon>
        <taxon>Bacillota</taxon>
        <taxon>Erysipelotrichia</taxon>
        <taxon>Erysipelotrichales</taxon>
        <taxon>Erysipelotrichaceae</taxon>
        <taxon>Stecheria</taxon>
    </lineage>
</organism>
<dbReference type="GO" id="GO:0046872">
    <property type="term" value="F:metal ion binding"/>
    <property type="evidence" value="ECO:0007669"/>
    <property type="project" value="UniProtKB-KW"/>
</dbReference>
<reference evidence="6 7" key="1">
    <citation type="submission" date="2019-08" db="EMBL/GenBank/DDBJ databases">
        <title>In-depth cultivation of the pig gut microbiome towards novel bacterial diversity and tailored functional studies.</title>
        <authorList>
            <person name="Wylensek D."/>
            <person name="Hitch T.C.A."/>
            <person name="Clavel T."/>
        </authorList>
    </citation>
    <scope>NUCLEOTIDE SEQUENCE [LARGE SCALE GENOMIC DNA]</scope>
    <source>
        <strain evidence="6 7">Oil+RF-744-GAM-WT-6</strain>
    </source>
</reference>
<name>A0A7X2TFD9_9FIRM</name>
<evidence type="ECO:0000313" key="6">
    <source>
        <dbReference type="EMBL" id="MSS57336.1"/>
    </source>
</evidence>
<dbReference type="PIRSF" id="PIRSF006806">
    <property type="entry name" value="FTHF_cligase"/>
    <property type="match status" value="1"/>
</dbReference>
<dbReference type="Proteomes" id="UP000461880">
    <property type="component" value="Unassembled WGS sequence"/>
</dbReference>
<comment type="similarity">
    <text evidence="1 5">Belongs to the 5-formyltetrahydrofolate cyclo-ligase family.</text>
</comment>
<dbReference type="Pfam" id="PF01812">
    <property type="entry name" value="5-FTHF_cyc-lig"/>
    <property type="match status" value="1"/>
</dbReference>
<evidence type="ECO:0000256" key="1">
    <source>
        <dbReference type="ARBA" id="ARBA00010638"/>
    </source>
</evidence>
<keyword evidence="3 4" id="KW-0067">ATP-binding</keyword>
<dbReference type="AlphaFoldDB" id="A0A7X2TFD9"/>
<dbReference type="GO" id="GO:0009396">
    <property type="term" value="P:folic acid-containing compound biosynthetic process"/>
    <property type="evidence" value="ECO:0007669"/>
    <property type="project" value="TreeGrafter"/>
</dbReference>
<dbReference type="Gene3D" id="3.40.50.10420">
    <property type="entry name" value="NagB/RpiA/CoA transferase-like"/>
    <property type="match status" value="1"/>
</dbReference>
<protein>
    <recommendedName>
        <fullName evidence="5">5-formyltetrahydrofolate cyclo-ligase</fullName>
        <ecNumber evidence="5">6.3.3.2</ecNumber>
    </recommendedName>
</protein>
<comment type="catalytic activity">
    <reaction evidence="5">
        <text>(6S)-5-formyl-5,6,7,8-tetrahydrofolate + ATP = (6R)-5,10-methenyltetrahydrofolate + ADP + phosphate</text>
        <dbReference type="Rhea" id="RHEA:10488"/>
        <dbReference type="ChEBI" id="CHEBI:30616"/>
        <dbReference type="ChEBI" id="CHEBI:43474"/>
        <dbReference type="ChEBI" id="CHEBI:57455"/>
        <dbReference type="ChEBI" id="CHEBI:57457"/>
        <dbReference type="ChEBI" id="CHEBI:456216"/>
        <dbReference type="EC" id="6.3.3.2"/>
    </reaction>
</comment>
<sequence length="180" mass="20182">MLLDKQSARSTGLRNRASLSIEDRAEFSHQIFLHVLPELEQADIISCFVSMRDEVSTAEILDWCFSHQKTVAVPKTLKHTLEFHVIHSRDDLKPGVFGVLEPEGGEILSPDQFDLILVPLSAFDAQGHRTGYGKGYYDSILSHCQKKIGLAFSCQCMSSIEPDPWDVTLDHVVTEKGKLK</sequence>
<evidence type="ECO:0000256" key="5">
    <source>
        <dbReference type="RuleBase" id="RU361279"/>
    </source>
</evidence>
<feature type="binding site" evidence="4">
    <location>
        <begin position="129"/>
        <end position="137"/>
    </location>
    <ligand>
        <name>ATP</name>
        <dbReference type="ChEBI" id="CHEBI:30616"/>
    </ligand>
</feature>
<dbReference type="PANTHER" id="PTHR23407">
    <property type="entry name" value="ATPASE INHIBITOR/5-FORMYLTETRAHYDROFOLATE CYCLO-LIGASE"/>
    <property type="match status" value="1"/>
</dbReference>
<dbReference type="PANTHER" id="PTHR23407:SF1">
    <property type="entry name" value="5-FORMYLTETRAHYDROFOLATE CYCLO-LIGASE"/>
    <property type="match status" value="1"/>
</dbReference>
<keyword evidence="6" id="KW-0436">Ligase</keyword>
<dbReference type="SUPFAM" id="SSF100950">
    <property type="entry name" value="NagB/RpiA/CoA transferase-like"/>
    <property type="match status" value="1"/>
</dbReference>
<dbReference type="GO" id="GO:0005524">
    <property type="term" value="F:ATP binding"/>
    <property type="evidence" value="ECO:0007669"/>
    <property type="project" value="UniProtKB-KW"/>
</dbReference>
<evidence type="ECO:0000256" key="3">
    <source>
        <dbReference type="ARBA" id="ARBA00022840"/>
    </source>
</evidence>
<dbReference type="InterPro" id="IPR037171">
    <property type="entry name" value="NagB/RpiA_transferase-like"/>
</dbReference>
<feature type="binding site" evidence="4">
    <location>
        <begin position="5"/>
        <end position="9"/>
    </location>
    <ligand>
        <name>ATP</name>
        <dbReference type="ChEBI" id="CHEBI:30616"/>
    </ligand>
</feature>
<keyword evidence="2 4" id="KW-0547">Nucleotide-binding</keyword>
<evidence type="ECO:0000313" key="7">
    <source>
        <dbReference type="Proteomes" id="UP000461880"/>
    </source>
</evidence>
<dbReference type="EC" id="6.3.3.2" evidence="5"/>
<dbReference type="EMBL" id="VUMN01000001">
    <property type="protein sequence ID" value="MSS57336.1"/>
    <property type="molecule type" value="Genomic_DNA"/>
</dbReference>
<evidence type="ECO:0000256" key="4">
    <source>
        <dbReference type="PIRSR" id="PIRSR006806-1"/>
    </source>
</evidence>
<accession>A0A7X2TFD9</accession>
<dbReference type="GO" id="GO:0030272">
    <property type="term" value="F:5-formyltetrahydrofolate cyclo-ligase activity"/>
    <property type="evidence" value="ECO:0007669"/>
    <property type="project" value="UniProtKB-EC"/>
</dbReference>
<keyword evidence="5" id="KW-0460">Magnesium</keyword>
<proteinExistence type="inferred from homology"/>
<keyword evidence="5" id="KW-0479">Metal-binding</keyword>
<feature type="binding site" evidence="4">
    <location>
        <position position="49"/>
    </location>
    <ligand>
        <name>substrate</name>
    </ligand>
</feature>
<dbReference type="InterPro" id="IPR024185">
    <property type="entry name" value="FTHF_cligase-like_sf"/>
</dbReference>